<proteinExistence type="predicted"/>
<name>A0A0A9C0X3_ARUDO</name>
<protein>
    <submittedName>
        <fullName evidence="1">Uncharacterized protein</fullName>
    </submittedName>
</protein>
<sequence>MSVEERPPSTLSA</sequence>
<organism evidence="1">
    <name type="scientific">Arundo donax</name>
    <name type="common">Giant reed</name>
    <name type="synonym">Donax arundinaceus</name>
    <dbReference type="NCBI Taxonomy" id="35708"/>
    <lineage>
        <taxon>Eukaryota</taxon>
        <taxon>Viridiplantae</taxon>
        <taxon>Streptophyta</taxon>
        <taxon>Embryophyta</taxon>
        <taxon>Tracheophyta</taxon>
        <taxon>Spermatophyta</taxon>
        <taxon>Magnoliopsida</taxon>
        <taxon>Liliopsida</taxon>
        <taxon>Poales</taxon>
        <taxon>Poaceae</taxon>
        <taxon>PACMAD clade</taxon>
        <taxon>Arundinoideae</taxon>
        <taxon>Arundineae</taxon>
        <taxon>Arundo</taxon>
    </lineage>
</organism>
<accession>A0A0A9C0X3</accession>
<reference evidence="1" key="1">
    <citation type="submission" date="2014-09" db="EMBL/GenBank/DDBJ databases">
        <authorList>
            <person name="Magalhaes I.L.F."/>
            <person name="Oliveira U."/>
            <person name="Santos F.R."/>
            <person name="Vidigal T.H.D.A."/>
            <person name="Brescovit A.D."/>
            <person name="Santos A.J."/>
        </authorList>
    </citation>
    <scope>NUCLEOTIDE SEQUENCE</scope>
    <source>
        <tissue evidence="1">Shoot tissue taken approximately 20 cm above the soil surface</tissue>
    </source>
</reference>
<evidence type="ECO:0000313" key="1">
    <source>
        <dbReference type="EMBL" id="JAD65157.1"/>
    </source>
</evidence>
<reference evidence="1" key="2">
    <citation type="journal article" date="2015" name="Data Brief">
        <title>Shoot transcriptome of the giant reed, Arundo donax.</title>
        <authorList>
            <person name="Barrero R.A."/>
            <person name="Guerrero F.D."/>
            <person name="Moolhuijzen P."/>
            <person name="Goolsby J.A."/>
            <person name="Tidwell J."/>
            <person name="Bellgard S.E."/>
            <person name="Bellgard M.I."/>
        </authorList>
    </citation>
    <scope>NUCLEOTIDE SEQUENCE</scope>
    <source>
        <tissue evidence="1">Shoot tissue taken approximately 20 cm above the soil surface</tissue>
    </source>
</reference>
<dbReference type="EMBL" id="GBRH01232738">
    <property type="protein sequence ID" value="JAD65157.1"/>
    <property type="molecule type" value="Transcribed_RNA"/>
</dbReference>